<feature type="coiled-coil region" evidence="2">
    <location>
        <begin position="424"/>
        <end position="458"/>
    </location>
</feature>
<name>A0A6M3L0X4_9ZZZZ</name>
<evidence type="ECO:0000259" key="3">
    <source>
        <dbReference type="Pfam" id="PF10145"/>
    </source>
</evidence>
<evidence type="ECO:0000256" key="1">
    <source>
        <dbReference type="ARBA" id="ARBA00022612"/>
    </source>
</evidence>
<dbReference type="PANTHER" id="PTHR37813">
    <property type="entry name" value="FELS-2 PROPHAGE PROTEIN"/>
    <property type="match status" value="1"/>
</dbReference>
<evidence type="ECO:0000256" key="2">
    <source>
        <dbReference type="SAM" id="Coils"/>
    </source>
</evidence>
<dbReference type="EMBL" id="MT142760">
    <property type="protein sequence ID" value="QJA88183.1"/>
    <property type="molecule type" value="Genomic_DNA"/>
</dbReference>
<dbReference type="PANTHER" id="PTHR37813:SF1">
    <property type="entry name" value="FELS-2 PROPHAGE PROTEIN"/>
    <property type="match status" value="1"/>
</dbReference>
<feature type="domain" description="Phage tail tape measure protein" evidence="3">
    <location>
        <begin position="102"/>
        <end position="293"/>
    </location>
</feature>
<dbReference type="AlphaFoldDB" id="A0A6M3L0X4"/>
<dbReference type="NCBIfam" id="TIGR01760">
    <property type="entry name" value="tape_meas_TP901"/>
    <property type="match status" value="1"/>
</dbReference>
<evidence type="ECO:0000313" key="4">
    <source>
        <dbReference type="EMBL" id="QJA88183.1"/>
    </source>
</evidence>
<keyword evidence="1" id="KW-1188">Viral release from host cell</keyword>
<proteinExistence type="predicted"/>
<accession>A0A6M3L0X4</accession>
<gene>
    <name evidence="4" type="ORF">MM415B02814_0004</name>
</gene>
<organism evidence="4">
    <name type="scientific">viral metagenome</name>
    <dbReference type="NCBI Taxonomy" id="1070528"/>
    <lineage>
        <taxon>unclassified sequences</taxon>
        <taxon>metagenomes</taxon>
        <taxon>organismal metagenomes</taxon>
    </lineage>
</organism>
<keyword evidence="2" id="KW-0175">Coiled coil</keyword>
<dbReference type="InterPro" id="IPR010090">
    <property type="entry name" value="Phage_tape_meas"/>
</dbReference>
<dbReference type="Pfam" id="PF10145">
    <property type="entry name" value="PhageMin_Tail"/>
    <property type="match status" value="1"/>
</dbReference>
<sequence length="770" mass="82099">MAKNREIRIDMTIDGKQATGVITGLDSAVQGVARHTHAVSTSLSKWGNILTGINSAFALGGRAVSAISTGLNKYIEFEAGLKNVNTILNLSNEELKQYGNRLLDLSKKVGISGKDLTDAFYQAASAGVSAGDSIQFLEVAAKAANAGLSSTETAVDGLTTVINAFHLQTSEAGEVADVMFQTVKLGKTTFEELAGSLSDVAPIAAASNVEFKEVSAAIASLTKQGVPTSQAITQIKASIIAMNEQLGDGWANTMTLQEGMQAMADKAGGSQVKLKELTGRVEAMGAILGLTGANARTAAEDLTAMTTAVGEMNRAFEIQTESLDFKIKRLNTSFDALVISMTDNFAPALSWVMENFAGGLDIIFGKDPDIAAKENRIVSLMENFKGLSEEQLAVQLKLITSEWEIADAKLANSDLSISGRAHASKKAKEEIENAKVLLASYEEQAEAIKRLNAEKAKAPGVITAPVGGGSTPARPGLPGEGIESTEGLEEMIAFELDQTQEITEAYDNLALLKEEYFQQDLMRTQQGVEEKRIAAMQISELDQYIINAESEKAAILEKMNRVMSKDDLGLLKQQKANTEDRIELAKSLKEAQREASEQAILAGVAEYDASKSLASQLANSIRSSIKALIAKAVATQLGKVISTIPFPFNIFAAPAAGLAVSAMFDSLIPKFAYGGSVAGPRHSGGGVLLEAEGGEYIVNRNAARSNIALLEAINSNRSVSVSMPGDGFTMLAGEIRQQTERLERVERRISLSQFDEAYTKYKVVQTEIGN</sequence>
<protein>
    <submittedName>
        <fullName evidence="4">Putative tail protein</fullName>
    </submittedName>
</protein>
<reference evidence="4" key="1">
    <citation type="submission" date="2020-03" db="EMBL/GenBank/DDBJ databases">
        <title>The deep terrestrial virosphere.</title>
        <authorList>
            <person name="Holmfeldt K."/>
            <person name="Nilsson E."/>
            <person name="Simone D."/>
            <person name="Lopez-Fernandez M."/>
            <person name="Wu X."/>
            <person name="de Brujin I."/>
            <person name="Lundin D."/>
            <person name="Andersson A."/>
            <person name="Bertilsson S."/>
            <person name="Dopson M."/>
        </authorList>
    </citation>
    <scope>NUCLEOTIDE SEQUENCE</scope>
    <source>
        <strain evidence="4">MM415B02814</strain>
    </source>
</reference>